<sequence length="373" mass="39184">MRAVARVNLDAISSNVRVLRSRVEVPLMAVVKADAYGHGLVPVARAAIDGGAQWVGTALLSEGLELRRHGVTKPHVVSWLTPPGDDFAAAIEANVDLSASSIELLEEINSAASIIGKRARVHLEVDTGMTRAGALGQWDQLVQRGAELMKSGNIEVVGIWSHFARADEPGHPANVAQKNSFDHALEVVSAAGIQPQVRHLANSAATLVDPSSHYDLVRTGIVMYGLSPDVTTLGSATKYDLTPAMTLVASLMLVKEVPSGVAVSYGGTAITKHATKVGLVPMGYADGVPRHGSNALKVNVGDYEAPVLGRICMDQFVIDLGPDSAAKAGDEVVLFGEGGPTVDAWASASGTVNYEIVTRLGPRVTREYFGSNA</sequence>
<keyword evidence="3" id="KW-0413">Isomerase</keyword>
<gene>
    <name evidence="5" type="ORF">UFOPK2342_01333</name>
    <name evidence="6" type="ORF">UFOPK2423_01238</name>
    <name evidence="7" type="ORF">UFOPK3266_01309</name>
    <name evidence="8" type="ORF">UFOPK4367_00882</name>
</gene>
<dbReference type="SMART" id="SM01005">
    <property type="entry name" value="Ala_racemase_C"/>
    <property type="match status" value="1"/>
</dbReference>
<dbReference type="GO" id="GO:0030632">
    <property type="term" value="P:D-alanine biosynthetic process"/>
    <property type="evidence" value="ECO:0007669"/>
    <property type="project" value="TreeGrafter"/>
</dbReference>
<protein>
    <submittedName>
        <fullName evidence="6">Unannotated protein</fullName>
    </submittedName>
</protein>
<evidence type="ECO:0000256" key="1">
    <source>
        <dbReference type="ARBA" id="ARBA00001933"/>
    </source>
</evidence>
<dbReference type="NCBIfam" id="TIGR00492">
    <property type="entry name" value="alr"/>
    <property type="match status" value="1"/>
</dbReference>
<proteinExistence type="inferred from homology"/>
<comment type="cofactor">
    <cofactor evidence="1">
        <name>pyridoxal 5'-phosphate</name>
        <dbReference type="ChEBI" id="CHEBI:597326"/>
    </cofactor>
</comment>
<evidence type="ECO:0000313" key="7">
    <source>
        <dbReference type="EMBL" id="CAB4844960.1"/>
    </source>
</evidence>
<dbReference type="PRINTS" id="PR00992">
    <property type="entry name" value="ALARACEMASE"/>
</dbReference>
<evidence type="ECO:0000313" key="6">
    <source>
        <dbReference type="EMBL" id="CAB4702295.1"/>
    </source>
</evidence>
<dbReference type="FunFam" id="3.20.20.10:FF:000002">
    <property type="entry name" value="Alanine racemase"/>
    <property type="match status" value="1"/>
</dbReference>
<evidence type="ECO:0000256" key="2">
    <source>
        <dbReference type="ARBA" id="ARBA00022898"/>
    </source>
</evidence>
<evidence type="ECO:0000313" key="5">
    <source>
        <dbReference type="EMBL" id="CAB4683518.1"/>
    </source>
</evidence>
<dbReference type="PROSITE" id="PS00395">
    <property type="entry name" value="ALANINE_RACEMASE"/>
    <property type="match status" value="1"/>
</dbReference>
<dbReference type="PANTHER" id="PTHR30511">
    <property type="entry name" value="ALANINE RACEMASE"/>
    <property type="match status" value="1"/>
</dbReference>
<dbReference type="EMBL" id="CAFBRC010000051">
    <property type="protein sequence ID" value="CAB5075915.1"/>
    <property type="molecule type" value="Genomic_DNA"/>
</dbReference>
<dbReference type="Pfam" id="PF01168">
    <property type="entry name" value="Ala_racemase_N"/>
    <property type="match status" value="1"/>
</dbReference>
<evidence type="ECO:0000259" key="4">
    <source>
        <dbReference type="SMART" id="SM01005"/>
    </source>
</evidence>
<dbReference type="SUPFAM" id="SSF50621">
    <property type="entry name" value="Alanine racemase C-terminal domain-like"/>
    <property type="match status" value="1"/>
</dbReference>
<dbReference type="SUPFAM" id="SSF51419">
    <property type="entry name" value="PLP-binding barrel"/>
    <property type="match status" value="1"/>
</dbReference>
<dbReference type="InterPro" id="IPR011079">
    <property type="entry name" value="Ala_racemase_C"/>
</dbReference>
<keyword evidence="2" id="KW-0663">Pyridoxal phosphate</keyword>
<accession>A0A6J6PZN9</accession>
<dbReference type="Gene3D" id="2.40.37.10">
    <property type="entry name" value="Lyase, Ornithine Decarboxylase, Chain A, domain 1"/>
    <property type="match status" value="1"/>
</dbReference>
<dbReference type="Gene3D" id="3.20.20.10">
    <property type="entry name" value="Alanine racemase"/>
    <property type="match status" value="1"/>
</dbReference>
<dbReference type="GO" id="GO:0009252">
    <property type="term" value="P:peptidoglycan biosynthetic process"/>
    <property type="evidence" value="ECO:0007669"/>
    <property type="project" value="TreeGrafter"/>
</dbReference>
<reference evidence="6" key="1">
    <citation type="submission" date="2020-05" db="EMBL/GenBank/DDBJ databases">
        <authorList>
            <person name="Chiriac C."/>
            <person name="Salcher M."/>
            <person name="Ghai R."/>
            <person name="Kavagutti S V."/>
        </authorList>
    </citation>
    <scope>NUCLEOTIDE SEQUENCE</scope>
</reference>
<dbReference type="InterPro" id="IPR001608">
    <property type="entry name" value="Ala_racemase_N"/>
</dbReference>
<dbReference type="InterPro" id="IPR009006">
    <property type="entry name" value="Ala_racemase/Decarboxylase_C"/>
</dbReference>
<dbReference type="EMBL" id="CAEZXN010000032">
    <property type="protein sequence ID" value="CAB4702295.1"/>
    <property type="molecule type" value="Genomic_DNA"/>
</dbReference>
<dbReference type="GO" id="GO:0008784">
    <property type="term" value="F:alanine racemase activity"/>
    <property type="evidence" value="ECO:0007669"/>
    <property type="project" value="InterPro"/>
</dbReference>
<dbReference type="Pfam" id="PF00842">
    <property type="entry name" value="Ala_racemase_C"/>
    <property type="match status" value="1"/>
</dbReference>
<dbReference type="GO" id="GO:0005829">
    <property type="term" value="C:cytosol"/>
    <property type="evidence" value="ECO:0007669"/>
    <property type="project" value="TreeGrafter"/>
</dbReference>
<dbReference type="InterPro" id="IPR000821">
    <property type="entry name" value="Ala_racemase"/>
</dbReference>
<dbReference type="EMBL" id="CAEZXB010000031">
    <property type="protein sequence ID" value="CAB4683518.1"/>
    <property type="molecule type" value="Genomic_DNA"/>
</dbReference>
<dbReference type="GO" id="GO:0030170">
    <property type="term" value="F:pyridoxal phosphate binding"/>
    <property type="evidence" value="ECO:0007669"/>
    <property type="project" value="TreeGrafter"/>
</dbReference>
<dbReference type="AlphaFoldDB" id="A0A6J6PZN9"/>
<dbReference type="InterPro" id="IPR020622">
    <property type="entry name" value="Ala_racemase_pyridoxalP-BS"/>
</dbReference>
<dbReference type="HAMAP" id="MF_01201">
    <property type="entry name" value="Ala_racemase"/>
    <property type="match status" value="1"/>
</dbReference>
<dbReference type="InterPro" id="IPR029066">
    <property type="entry name" value="PLP-binding_barrel"/>
</dbReference>
<evidence type="ECO:0000313" key="8">
    <source>
        <dbReference type="EMBL" id="CAB5075915.1"/>
    </source>
</evidence>
<name>A0A6J6PZN9_9ZZZZ</name>
<evidence type="ECO:0000256" key="3">
    <source>
        <dbReference type="ARBA" id="ARBA00023235"/>
    </source>
</evidence>
<dbReference type="PANTHER" id="PTHR30511:SF0">
    <property type="entry name" value="ALANINE RACEMASE, CATABOLIC-RELATED"/>
    <property type="match status" value="1"/>
</dbReference>
<dbReference type="CDD" id="cd00430">
    <property type="entry name" value="PLPDE_III_AR"/>
    <property type="match status" value="1"/>
</dbReference>
<dbReference type="EMBL" id="CAFBAA010000040">
    <property type="protein sequence ID" value="CAB4844960.1"/>
    <property type="molecule type" value="Genomic_DNA"/>
</dbReference>
<organism evidence="6">
    <name type="scientific">freshwater metagenome</name>
    <dbReference type="NCBI Taxonomy" id="449393"/>
    <lineage>
        <taxon>unclassified sequences</taxon>
        <taxon>metagenomes</taxon>
        <taxon>ecological metagenomes</taxon>
    </lineage>
</organism>
<feature type="domain" description="Alanine racemase C-terminal" evidence="4">
    <location>
        <begin position="244"/>
        <end position="369"/>
    </location>
</feature>